<dbReference type="Proteomes" id="UP001593940">
    <property type="component" value="Unassembled WGS sequence"/>
</dbReference>
<evidence type="ECO:0000256" key="3">
    <source>
        <dbReference type="SAM" id="MobiDB-lite"/>
    </source>
</evidence>
<evidence type="ECO:0000256" key="1">
    <source>
        <dbReference type="ARBA" id="ARBA00004613"/>
    </source>
</evidence>
<comment type="caution">
    <text evidence="4">The sequence shown here is derived from an EMBL/GenBank/DDBJ whole genome shotgun (WGS) entry which is preliminary data.</text>
</comment>
<protein>
    <submittedName>
        <fullName evidence="4">Calcium-binding protein</fullName>
    </submittedName>
</protein>
<dbReference type="PRINTS" id="PR00313">
    <property type="entry name" value="CABNDNGRPT"/>
</dbReference>
<evidence type="ECO:0000256" key="2">
    <source>
        <dbReference type="ARBA" id="ARBA00022525"/>
    </source>
</evidence>
<name>A0ABV6YA86_9HYPH</name>
<dbReference type="SUPFAM" id="SSF51120">
    <property type="entry name" value="beta-Roll"/>
    <property type="match status" value="4"/>
</dbReference>
<proteinExistence type="predicted"/>
<feature type="compositionally biased region" description="Polar residues" evidence="3">
    <location>
        <begin position="328"/>
        <end position="338"/>
    </location>
</feature>
<dbReference type="InterPro" id="IPR001343">
    <property type="entry name" value="Hemolysn_Ca-bd"/>
</dbReference>
<dbReference type="InterPro" id="IPR050557">
    <property type="entry name" value="RTX_toxin/Mannuronan_C5-epim"/>
</dbReference>
<keyword evidence="5" id="KW-1185">Reference proteome</keyword>
<gene>
    <name evidence="4" type="ORF">ACETIH_15955</name>
</gene>
<evidence type="ECO:0000313" key="5">
    <source>
        <dbReference type="Proteomes" id="UP001593940"/>
    </source>
</evidence>
<evidence type="ECO:0000313" key="4">
    <source>
        <dbReference type="EMBL" id="MFC1458164.1"/>
    </source>
</evidence>
<sequence>MEKDHQGLGGIDTVYSTASYILPAEVENIILTGAAHINATGNSAANLLTGNSGNNVLDGQGGADLMSGGSGDDTYGVNHTGDVVVEAAGGGTDTVFSAIAYTLGQFVENLVLQGTAITGSGNDLNNIITGNDTANKLFGFAGDDIIRGGIGNDTLDGGAGNDTAVFSGNRASYTITGILENRTVVSSTEGTDFLLSIEALQFADGKLVGDAWVPNPVAPPPPPPANTGNQVVTRTGTFRSETMNGRDNIDDVMKGQGGNDTIKGRGGNDRLNGGTGNDKIYGDSGDDRVNGDSGNDYVNGGSGNDWVYGSSGNDRVYGSSGNDRVYGSSGNDVVNGNSGDDWANAGSGNDKAYGSTGNDRVYGSSGHDTVDGGSGNDWVYGDSGNDRVYGGTGDDVVNGGSGNDRLYGDAGSDAFVFNSKLGTASTDRKVSFDKIVDFNAKYDSFLLDNAVFKKLGSGTLSNPMQLDQEFFVTGSKARERDDYLIYNKKTGVLSYDADGSGSREAVEFAQLSKNLKLTYKDFFVI</sequence>
<dbReference type="EMBL" id="JBHOMY010000043">
    <property type="protein sequence ID" value="MFC1458164.1"/>
    <property type="molecule type" value="Genomic_DNA"/>
</dbReference>
<organism evidence="4 5">
    <name type="scientific">Microvirga arabica</name>
    <dbReference type="NCBI Taxonomy" id="1128671"/>
    <lineage>
        <taxon>Bacteria</taxon>
        <taxon>Pseudomonadati</taxon>
        <taxon>Pseudomonadota</taxon>
        <taxon>Alphaproteobacteria</taxon>
        <taxon>Hyphomicrobiales</taxon>
        <taxon>Methylobacteriaceae</taxon>
        <taxon>Microvirga</taxon>
    </lineage>
</organism>
<keyword evidence="2" id="KW-0964">Secreted</keyword>
<accession>A0ABV6YA86</accession>
<dbReference type="PANTHER" id="PTHR38340">
    <property type="entry name" value="S-LAYER PROTEIN"/>
    <property type="match status" value="1"/>
</dbReference>
<dbReference type="Gene3D" id="2.150.10.10">
    <property type="entry name" value="Serralysin-like metalloprotease, C-terminal"/>
    <property type="match status" value="3"/>
</dbReference>
<dbReference type="Pfam" id="PF00353">
    <property type="entry name" value="HemolysinCabind"/>
    <property type="match status" value="5"/>
</dbReference>
<dbReference type="PANTHER" id="PTHR38340:SF1">
    <property type="entry name" value="S-LAYER PROTEIN"/>
    <property type="match status" value="1"/>
</dbReference>
<feature type="region of interest" description="Disordered" evidence="3">
    <location>
        <begin position="328"/>
        <end position="358"/>
    </location>
</feature>
<reference evidence="4 5" key="1">
    <citation type="submission" date="2024-09" db="EMBL/GenBank/DDBJ databases">
        <title>Nodulacao em especies de Leguminosae Basais da Amazonia e Caracterizacao dos Rizobios e Bacterias Associadas aos Nodulos.</title>
        <authorList>
            <person name="Jambeiro I.C.A."/>
            <person name="Lopes I.S."/>
            <person name="Aguiar E.R.G.R."/>
            <person name="Santos A.F.J."/>
            <person name="Dos Santos J.M.F."/>
            <person name="Gross E."/>
        </authorList>
    </citation>
    <scope>NUCLEOTIDE SEQUENCE [LARGE SCALE GENOMIC DNA]</scope>
    <source>
        <strain evidence="4 5">BRUESC1165</strain>
    </source>
</reference>
<dbReference type="PROSITE" id="PS00330">
    <property type="entry name" value="HEMOLYSIN_CALCIUM"/>
    <property type="match status" value="1"/>
</dbReference>
<dbReference type="InterPro" id="IPR018511">
    <property type="entry name" value="Hemolysin-typ_Ca-bd_CS"/>
</dbReference>
<dbReference type="InterPro" id="IPR011049">
    <property type="entry name" value="Serralysin-like_metalloprot_C"/>
</dbReference>
<dbReference type="RefSeq" id="WP_377030211.1">
    <property type="nucleotide sequence ID" value="NZ_JBHOMY010000043.1"/>
</dbReference>
<comment type="subcellular location">
    <subcellularLocation>
        <location evidence="1">Secreted</location>
    </subcellularLocation>
</comment>
<feature type="region of interest" description="Disordered" evidence="3">
    <location>
        <begin position="245"/>
        <end position="294"/>
    </location>
</feature>